<evidence type="ECO:0000313" key="4">
    <source>
        <dbReference type="EMBL" id="CAF1520494.1"/>
    </source>
</evidence>
<dbReference type="Proteomes" id="UP000663874">
    <property type="component" value="Unassembled WGS sequence"/>
</dbReference>
<proteinExistence type="predicted"/>
<accession>A0A814E637</accession>
<organism evidence="1 7">
    <name type="scientific">Rotaria sordida</name>
    <dbReference type="NCBI Taxonomy" id="392033"/>
    <lineage>
        <taxon>Eukaryota</taxon>
        <taxon>Metazoa</taxon>
        <taxon>Spiralia</taxon>
        <taxon>Gnathifera</taxon>
        <taxon>Rotifera</taxon>
        <taxon>Eurotatoria</taxon>
        <taxon>Bdelloidea</taxon>
        <taxon>Philodinida</taxon>
        <taxon>Philodinidae</taxon>
        <taxon>Rotaria</taxon>
    </lineage>
</organism>
<dbReference type="Proteomes" id="UP000663882">
    <property type="component" value="Unassembled WGS sequence"/>
</dbReference>
<dbReference type="EMBL" id="CAJOAX010005538">
    <property type="protein sequence ID" value="CAF3951681.1"/>
    <property type="molecule type" value="Genomic_DNA"/>
</dbReference>
<keyword evidence="8" id="KW-1185">Reference proteome</keyword>
<evidence type="ECO:0000313" key="7">
    <source>
        <dbReference type="Proteomes" id="UP000663854"/>
    </source>
</evidence>
<dbReference type="EMBL" id="CAJNOL010002663">
    <property type="protein sequence ID" value="CAF1520494.1"/>
    <property type="molecule type" value="Genomic_DNA"/>
</dbReference>
<dbReference type="EMBL" id="CAJOBE010007779">
    <property type="protein sequence ID" value="CAF4045632.1"/>
    <property type="molecule type" value="Genomic_DNA"/>
</dbReference>
<dbReference type="Proteomes" id="UP000663870">
    <property type="component" value="Unassembled WGS sequence"/>
</dbReference>
<dbReference type="Proteomes" id="UP000663854">
    <property type="component" value="Unassembled WGS sequence"/>
</dbReference>
<reference evidence="1" key="1">
    <citation type="submission" date="2021-02" db="EMBL/GenBank/DDBJ databases">
        <authorList>
            <person name="Nowell W R."/>
        </authorList>
    </citation>
    <scope>NUCLEOTIDE SEQUENCE</scope>
</reference>
<evidence type="ECO:0000313" key="2">
    <source>
        <dbReference type="EMBL" id="CAF1289584.1"/>
    </source>
</evidence>
<evidence type="ECO:0000313" key="5">
    <source>
        <dbReference type="EMBL" id="CAF3951681.1"/>
    </source>
</evidence>
<dbReference type="EMBL" id="CAJNOH010000249">
    <property type="protein sequence ID" value="CAF0967611.1"/>
    <property type="molecule type" value="Genomic_DNA"/>
</dbReference>
<gene>
    <name evidence="6" type="ORF">FNK824_LOCUS28429</name>
    <name evidence="4" type="ORF">JXQ802_LOCUS41550</name>
    <name evidence="5" type="ORF">OTI717_LOCUS26417</name>
    <name evidence="1" type="ORF">PYM288_LOCUS12941</name>
    <name evidence="3" type="ORF">RFH988_LOCUS32583</name>
    <name evidence="2" type="ORF">SEV965_LOCUS25696</name>
</gene>
<dbReference type="EMBL" id="CAJNOO010003832">
    <property type="protein sequence ID" value="CAF1356534.1"/>
    <property type="molecule type" value="Genomic_DNA"/>
</dbReference>
<dbReference type="OrthoDB" id="9986939at2759"/>
<evidence type="ECO:0000313" key="6">
    <source>
        <dbReference type="EMBL" id="CAF4045632.1"/>
    </source>
</evidence>
<comment type="caution">
    <text evidence="1">The sequence shown here is derived from an EMBL/GenBank/DDBJ whole genome shotgun (WGS) entry which is preliminary data.</text>
</comment>
<dbReference type="EMBL" id="CAJNOU010002098">
    <property type="protein sequence ID" value="CAF1289584.1"/>
    <property type="molecule type" value="Genomic_DNA"/>
</dbReference>
<evidence type="ECO:0000313" key="8">
    <source>
        <dbReference type="Proteomes" id="UP000663870"/>
    </source>
</evidence>
<dbReference type="AlphaFoldDB" id="A0A814E637"/>
<evidence type="ECO:0000313" key="3">
    <source>
        <dbReference type="EMBL" id="CAF1356534.1"/>
    </source>
</evidence>
<dbReference type="Proteomes" id="UP000663823">
    <property type="component" value="Unassembled WGS sequence"/>
</dbReference>
<evidence type="ECO:0000313" key="1">
    <source>
        <dbReference type="EMBL" id="CAF0967611.1"/>
    </source>
</evidence>
<protein>
    <submittedName>
        <fullName evidence="1">Uncharacterized protein</fullName>
    </submittedName>
</protein>
<dbReference type="Proteomes" id="UP000663889">
    <property type="component" value="Unassembled WGS sequence"/>
</dbReference>
<sequence>MNTCEFYYIRRQDNLPIQAKGIEKSWPELQQEFGHTGPGYPGATYYKTISSEGPELFAVVNKRWVLYHERDKWYRYITACDLKFETIQYDRLTSNQSIDEQDDKSWVIVSEKDCDTELADM</sequence>
<name>A0A814E637_9BILA</name>